<proteinExistence type="inferred from homology"/>
<dbReference type="GO" id="GO:0006096">
    <property type="term" value="P:glycolytic process"/>
    <property type="evidence" value="ECO:0007669"/>
    <property type="project" value="UniProtKB-UniPathway"/>
</dbReference>
<dbReference type="EMBL" id="JAOB01000069">
    <property type="protein sequence ID" value="EUA23461.1"/>
    <property type="molecule type" value="Genomic_DNA"/>
</dbReference>
<dbReference type="Gene3D" id="3.20.20.70">
    <property type="entry name" value="Aldolase class I"/>
    <property type="match status" value="1"/>
</dbReference>
<evidence type="ECO:0000256" key="5">
    <source>
        <dbReference type="ARBA" id="ARBA00023239"/>
    </source>
</evidence>
<keyword evidence="5" id="KW-0456">Lyase</keyword>
<comment type="pathway">
    <text evidence="1">Carbohydrate degradation; glycolysis; D-glyceraldehyde 3-phosphate and glycerone phosphate from D-glucose: step 4/4.</text>
</comment>
<accession>X7ZWQ5</accession>
<dbReference type="UniPathway" id="UPA00109">
    <property type="reaction ID" value="UER00183"/>
</dbReference>
<gene>
    <name evidence="8" type="ORF">I553_5602</name>
</gene>
<comment type="caution">
    <text evidence="8">The sequence shown here is derived from an EMBL/GenBank/DDBJ whole genome shotgun (WGS) entry which is preliminary data.</text>
</comment>
<dbReference type="InterPro" id="IPR000741">
    <property type="entry name" value="FBA_I"/>
</dbReference>
<feature type="region of interest" description="Disordered" evidence="7">
    <location>
        <begin position="38"/>
        <end position="62"/>
    </location>
</feature>
<name>X7ZWQ5_MYCXE</name>
<keyword evidence="4" id="KW-0324">Glycolysis</keyword>
<evidence type="ECO:0000256" key="7">
    <source>
        <dbReference type="SAM" id="MobiDB-lite"/>
    </source>
</evidence>
<dbReference type="EC" id="4.1.2.13" evidence="3"/>
<dbReference type="InterPro" id="IPR013785">
    <property type="entry name" value="Aldolase_TIM"/>
</dbReference>
<sequence>MVIEGQGHKPQSTPAEVAEDTVRVLRAWPADLAGVAFLSGGNRPSVRPPTSRRCSSTGPHGH</sequence>
<feature type="compositionally biased region" description="Polar residues" evidence="7">
    <location>
        <begin position="52"/>
        <end position="62"/>
    </location>
</feature>
<evidence type="ECO:0000256" key="2">
    <source>
        <dbReference type="ARBA" id="ARBA00010387"/>
    </source>
</evidence>
<comment type="similarity">
    <text evidence="2">Belongs to the class I fructose-bisphosphate aldolase family.</text>
</comment>
<dbReference type="PATRIC" id="fig|1299334.3.peg.7548"/>
<protein>
    <recommendedName>
        <fullName evidence="3">fructose-bisphosphate aldolase</fullName>
        <ecNumber evidence="3">4.1.2.13</ecNumber>
    </recommendedName>
    <alternativeName>
        <fullName evidence="6">Fructose-bisphosphate aldolase class I</fullName>
    </alternativeName>
</protein>
<dbReference type="SUPFAM" id="SSF51569">
    <property type="entry name" value="Aldolase"/>
    <property type="match status" value="1"/>
</dbReference>
<evidence type="ECO:0000256" key="3">
    <source>
        <dbReference type="ARBA" id="ARBA00013068"/>
    </source>
</evidence>
<organism evidence="8">
    <name type="scientific">Mycobacterium xenopi 4042</name>
    <dbReference type="NCBI Taxonomy" id="1299334"/>
    <lineage>
        <taxon>Bacteria</taxon>
        <taxon>Bacillati</taxon>
        <taxon>Actinomycetota</taxon>
        <taxon>Actinomycetes</taxon>
        <taxon>Mycobacteriales</taxon>
        <taxon>Mycobacteriaceae</taxon>
        <taxon>Mycobacterium</taxon>
    </lineage>
</organism>
<dbReference type="Pfam" id="PF00274">
    <property type="entry name" value="Glycolytic"/>
    <property type="match status" value="1"/>
</dbReference>
<evidence type="ECO:0000256" key="4">
    <source>
        <dbReference type="ARBA" id="ARBA00023152"/>
    </source>
</evidence>
<evidence type="ECO:0000313" key="8">
    <source>
        <dbReference type="EMBL" id="EUA23461.1"/>
    </source>
</evidence>
<reference evidence="8" key="1">
    <citation type="submission" date="2014-01" db="EMBL/GenBank/DDBJ databases">
        <authorList>
            <person name="Brown-Elliot B."/>
            <person name="Wallace R."/>
            <person name="Lenaerts A."/>
            <person name="Ordway D."/>
            <person name="DeGroote M.A."/>
            <person name="Parker T."/>
            <person name="Sizemore C."/>
            <person name="Tallon L.J."/>
            <person name="Sadzewicz L.K."/>
            <person name="Sengamalay N."/>
            <person name="Fraser C.M."/>
            <person name="Hine E."/>
            <person name="Shefchek K.A."/>
            <person name="Das S.P."/>
            <person name="Tettelin H."/>
        </authorList>
    </citation>
    <scope>NUCLEOTIDE SEQUENCE [LARGE SCALE GENOMIC DNA]</scope>
    <source>
        <strain evidence="8">4042</strain>
    </source>
</reference>
<evidence type="ECO:0000256" key="6">
    <source>
        <dbReference type="ARBA" id="ARBA00029799"/>
    </source>
</evidence>
<dbReference type="AlphaFoldDB" id="X7ZWQ5"/>
<dbReference type="GO" id="GO:0004332">
    <property type="term" value="F:fructose-bisphosphate aldolase activity"/>
    <property type="evidence" value="ECO:0007669"/>
    <property type="project" value="UniProtKB-EC"/>
</dbReference>
<evidence type="ECO:0000256" key="1">
    <source>
        <dbReference type="ARBA" id="ARBA00004714"/>
    </source>
</evidence>